<dbReference type="InterPro" id="IPR004881">
    <property type="entry name" value="Ribosome_biogen_GTPase_RsgA"/>
</dbReference>
<proteinExistence type="inferred from homology"/>
<dbReference type="GO" id="GO:0005525">
    <property type="term" value="F:GTP binding"/>
    <property type="evidence" value="ECO:0007669"/>
    <property type="project" value="UniProtKB-UniRule"/>
</dbReference>
<dbReference type="RefSeq" id="WP_091834782.1">
    <property type="nucleotide sequence ID" value="NZ_FPAA01000003.1"/>
</dbReference>
<feature type="domain" description="CP-type G" evidence="12">
    <location>
        <begin position="63"/>
        <end position="222"/>
    </location>
</feature>
<dbReference type="PROSITE" id="PS50936">
    <property type="entry name" value="ENGC_GTPASE"/>
    <property type="match status" value="1"/>
</dbReference>
<keyword evidence="1 10" id="KW-0963">Cytoplasm</keyword>
<evidence type="ECO:0000313" key="14">
    <source>
        <dbReference type="Proteomes" id="UP000198660"/>
    </source>
</evidence>
<evidence type="ECO:0000256" key="4">
    <source>
        <dbReference type="ARBA" id="ARBA00022730"/>
    </source>
</evidence>
<evidence type="ECO:0000256" key="6">
    <source>
        <dbReference type="ARBA" id="ARBA00022801"/>
    </source>
</evidence>
<dbReference type="InterPro" id="IPR010914">
    <property type="entry name" value="RsgA_GTPase_dom"/>
</dbReference>
<dbReference type="Proteomes" id="UP000198660">
    <property type="component" value="Unassembled WGS sequence"/>
</dbReference>
<feature type="binding site" evidence="10">
    <location>
        <position position="251"/>
    </location>
    <ligand>
        <name>Zn(2+)</name>
        <dbReference type="ChEBI" id="CHEBI:29105"/>
    </ligand>
</feature>
<keyword evidence="8 10" id="KW-0694">RNA-binding</keyword>
<dbReference type="SUPFAM" id="SSF52540">
    <property type="entry name" value="P-loop containing nucleoside triphosphate hydrolases"/>
    <property type="match status" value="1"/>
</dbReference>
<dbReference type="AlphaFoldDB" id="A0A1I6QFQ0"/>
<gene>
    <name evidence="10" type="primary">rsgA</name>
    <name evidence="13" type="ORF">SAMN05444972_103118</name>
</gene>
<dbReference type="GO" id="GO:0019843">
    <property type="term" value="F:rRNA binding"/>
    <property type="evidence" value="ECO:0007669"/>
    <property type="project" value="UniProtKB-KW"/>
</dbReference>
<dbReference type="GO" id="GO:0042274">
    <property type="term" value="P:ribosomal small subunit biogenesis"/>
    <property type="evidence" value="ECO:0007669"/>
    <property type="project" value="UniProtKB-UniRule"/>
</dbReference>
<dbReference type="PANTHER" id="PTHR32120:SF11">
    <property type="entry name" value="SMALL RIBOSOMAL SUBUNIT BIOGENESIS GTPASE RSGA 1, MITOCHONDRIAL-RELATED"/>
    <property type="match status" value="1"/>
</dbReference>
<dbReference type="Pfam" id="PF03193">
    <property type="entry name" value="RsgA_GTPase"/>
    <property type="match status" value="1"/>
</dbReference>
<keyword evidence="7 10" id="KW-0862">Zinc</keyword>
<evidence type="ECO:0000256" key="3">
    <source>
        <dbReference type="ARBA" id="ARBA00022723"/>
    </source>
</evidence>
<dbReference type="NCBIfam" id="TIGR00157">
    <property type="entry name" value="ribosome small subunit-dependent GTPase A"/>
    <property type="match status" value="1"/>
</dbReference>
<dbReference type="GO" id="GO:0003924">
    <property type="term" value="F:GTPase activity"/>
    <property type="evidence" value="ECO:0007669"/>
    <property type="project" value="UniProtKB-UniRule"/>
</dbReference>
<feature type="binding site" evidence="10">
    <location>
        <position position="246"/>
    </location>
    <ligand>
        <name>Zn(2+)</name>
        <dbReference type="ChEBI" id="CHEBI:29105"/>
    </ligand>
</feature>
<evidence type="ECO:0000256" key="7">
    <source>
        <dbReference type="ARBA" id="ARBA00022833"/>
    </source>
</evidence>
<dbReference type="CDD" id="cd04466">
    <property type="entry name" value="S1_YloQ_GTPase"/>
    <property type="match status" value="1"/>
</dbReference>
<evidence type="ECO:0000259" key="12">
    <source>
        <dbReference type="PROSITE" id="PS51721"/>
    </source>
</evidence>
<evidence type="ECO:0000256" key="5">
    <source>
        <dbReference type="ARBA" id="ARBA00022741"/>
    </source>
</evidence>
<feature type="binding site" evidence="10">
    <location>
        <position position="259"/>
    </location>
    <ligand>
        <name>Zn(2+)</name>
        <dbReference type="ChEBI" id="CHEBI:29105"/>
    </ligand>
</feature>
<dbReference type="Gene3D" id="2.40.50.140">
    <property type="entry name" value="Nucleic acid-binding proteins"/>
    <property type="match status" value="1"/>
</dbReference>
<keyword evidence="6 10" id="KW-0378">Hydrolase</keyword>
<evidence type="ECO:0000259" key="11">
    <source>
        <dbReference type="PROSITE" id="PS50936"/>
    </source>
</evidence>
<dbReference type="PANTHER" id="PTHR32120">
    <property type="entry name" value="SMALL RIBOSOMAL SUBUNIT BIOGENESIS GTPASE RSGA"/>
    <property type="match status" value="1"/>
</dbReference>
<name>A0A1I6QFQ0_9BACL</name>
<accession>A0A1I6QFQ0</accession>
<keyword evidence="3 10" id="KW-0479">Metal-binding</keyword>
<feature type="binding site" evidence="10">
    <location>
        <position position="253"/>
    </location>
    <ligand>
        <name>Zn(2+)</name>
        <dbReference type="ChEBI" id="CHEBI:29105"/>
    </ligand>
</feature>
<comment type="subunit">
    <text evidence="10">Monomer. Associates with 30S ribosomal subunit, binds 16S rRNA.</text>
</comment>
<comment type="similarity">
    <text evidence="10">Belongs to the TRAFAC class YlqF/YawG GTPase family. RsgA subfamily.</text>
</comment>
<dbReference type="HAMAP" id="MF_01820">
    <property type="entry name" value="GTPase_RsgA"/>
    <property type="match status" value="1"/>
</dbReference>
<evidence type="ECO:0000256" key="1">
    <source>
        <dbReference type="ARBA" id="ARBA00022490"/>
    </source>
</evidence>
<keyword evidence="9 10" id="KW-0342">GTP-binding</keyword>
<dbReference type="SUPFAM" id="SSF50249">
    <property type="entry name" value="Nucleic acid-binding proteins"/>
    <property type="match status" value="1"/>
</dbReference>
<dbReference type="InterPro" id="IPR031944">
    <property type="entry name" value="RsgA_N"/>
</dbReference>
<feature type="domain" description="EngC GTPase" evidence="11">
    <location>
        <begin position="72"/>
        <end position="220"/>
    </location>
</feature>
<dbReference type="CDD" id="cd01854">
    <property type="entry name" value="YjeQ_EngC"/>
    <property type="match status" value="1"/>
</dbReference>
<dbReference type="InterPro" id="IPR030378">
    <property type="entry name" value="G_CP_dom"/>
</dbReference>
<feature type="binding site" evidence="10">
    <location>
        <begin position="112"/>
        <end position="115"/>
    </location>
    <ligand>
        <name>GTP</name>
        <dbReference type="ChEBI" id="CHEBI:37565"/>
    </ligand>
</feature>
<evidence type="ECO:0000256" key="8">
    <source>
        <dbReference type="ARBA" id="ARBA00022884"/>
    </source>
</evidence>
<dbReference type="PROSITE" id="PS51721">
    <property type="entry name" value="G_CP"/>
    <property type="match status" value="1"/>
</dbReference>
<comment type="function">
    <text evidence="10">One of several proteins that assist in the late maturation steps of the functional core of the 30S ribosomal subunit. Helps release RbfA from mature subunits. May play a role in the assembly of ribosomal proteins into the subunit. Circularly permuted GTPase that catalyzes slow GTP hydrolysis, GTPase activity is stimulated by the 30S ribosomal subunit.</text>
</comment>
<dbReference type="EMBL" id="FPAA01000003">
    <property type="protein sequence ID" value="SFS51155.1"/>
    <property type="molecule type" value="Genomic_DNA"/>
</dbReference>
<keyword evidence="14" id="KW-1185">Reference proteome</keyword>
<evidence type="ECO:0000256" key="10">
    <source>
        <dbReference type="HAMAP-Rule" id="MF_01820"/>
    </source>
</evidence>
<sequence length="291" mass="32773">MPEGRIVKAISGFYYVRMPDMDIRCRARGVFKKRKWSPLVGDIVTFERTENGEGWVTDIHPRKTELMRPPIANVEQAIVVGSLKQPELTLDLLDRFLVHAEREGLDILICLTKEDLVEDEKLIDQVRAIYDPTGYPIITTSIEKNTGIEELKRELAGKLSVFAGQSGVGKSSLLNAVLPHLALATGEVSRKLGRGRHTTRQVELLDLPGGGQVADTPGFSQLSFMEMEETELSACFPEMALRAPRCKFRGCLHRNEPGCAVLEACENGEIDKGRHQRYLQFLEEIHDNRRY</sequence>
<feature type="binding site" evidence="10">
    <location>
        <begin position="164"/>
        <end position="172"/>
    </location>
    <ligand>
        <name>GTP</name>
        <dbReference type="ChEBI" id="CHEBI:37565"/>
    </ligand>
</feature>
<dbReference type="InterPro" id="IPR027417">
    <property type="entry name" value="P-loop_NTPase"/>
</dbReference>
<evidence type="ECO:0000313" key="13">
    <source>
        <dbReference type="EMBL" id="SFS51155.1"/>
    </source>
</evidence>
<organism evidence="13 14">
    <name type="scientific">Marininema halotolerans</name>
    <dbReference type="NCBI Taxonomy" id="1155944"/>
    <lineage>
        <taxon>Bacteria</taxon>
        <taxon>Bacillati</taxon>
        <taxon>Bacillota</taxon>
        <taxon>Bacilli</taxon>
        <taxon>Bacillales</taxon>
        <taxon>Thermoactinomycetaceae</taxon>
        <taxon>Marininema</taxon>
    </lineage>
</organism>
<protein>
    <recommendedName>
        <fullName evidence="10">Small ribosomal subunit biogenesis GTPase RsgA</fullName>
        <ecNumber evidence="10">3.6.1.-</ecNumber>
    </recommendedName>
</protein>
<comment type="subcellular location">
    <subcellularLocation>
        <location evidence="10">Cytoplasm</location>
    </subcellularLocation>
</comment>
<dbReference type="GO" id="GO:0005737">
    <property type="term" value="C:cytoplasm"/>
    <property type="evidence" value="ECO:0007669"/>
    <property type="project" value="UniProtKB-SubCell"/>
</dbReference>
<comment type="cofactor">
    <cofactor evidence="10">
        <name>Zn(2+)</name>
        <dbReference type="ChEBI" id="CHEBI:29105"/>
    </cofactor>
    <text evidence="10">Binds 1 zinc ion per subunit.</text>
</comment>
<dbReference type="EC" id="3.6.1.-" evidence="10"/>
<dbReference type="InterPro" id="IPR012340">
    <property type="entry name" value="NA-bd_OB-fold"/>
</dbReference>
<dbReference type="GO" id="GO:0046872">
    <property type="term" value="F:metal ion binding"/>
    <property type="evidence" value="ECO:0007669"/>
    <property type="project" value="UniProtKB-KW"/>
</dbReference>
<evidence type="ECO:0000256" key="2">
    <source>
        <dbReference type="ARBA" id="ARBA00022517"/>
    </source>
</evidence>
<dbReference type="Gene3D" id="3.40.50.300">
    <property type="entry name" value="P-loop containing nucleotide triphosphate hydrolases"/>
    <property type="match status" value="1"/>
</dbReference>
<dbReference type="OrthoDB" id="9809485at2"/>
<dbReference type="Gene3D" id="1.10.40.50">
    <property type="entry name" value="Probable gtpase engc, domain 3"/>
    <property type="match status" value="1"/>
</dbReference>
<evidence type="ECO:0000256" key="9">
    <source>
        <dbReference type="ARBA" id="ARBA00023134"/>
    </source>
</evidence>
<keyword evidence="4 10" id="KW-0699">rRNA-binding</keyword>
<dbReference type="Pfam" id="PF16745">
    <property type="entry name" value="RsgA_N"/>
    <property type="match status" value="1"/>
</dbReference>
<keyword evidence="2 10" id="KW-0690">Ribosome biogenesis</keyword>
<keyword evidence="5 10" id="KW-0547">Nucleotide-binding</keyword>
<reference evidence="14" key="1">
    <citation type="submission" date="2016-10" db="EMBL/GenBank/DDBJ databases">
        <authorList>
            <person name="Varghese N."/>
            <person name="Submissions S."/>
        </authorList>
    </citation>
    <scope>NUCLEOTIDE SEQUENCE [LARGE SCALE GENOMIC DNA]</scope>
    <source>
        <strain evidence="14">DSM 45789</strain>
    </source>
</reference>